<feature type="compositionally biased region" description="Low complexity" evidence="1">
    <location>
        <begin position="249"/>
        <end position="260"/>
    </location>
</feature>
<dbReference type="STRING" id="1385510.GCA_000425205_00153"/>
<evidence type="ECO:0000256" key="1">
    <source>
        <dbReference type="SAM" id="MobiDB-lite"/>
    </source>
</evidence>
<accession>A0A0A5IE31</accession>
<feature type="compositionally biased region" description="Low complexity" evidence="1">
    <location>
        <begin position="187"/>
        <end position="201"/>
    </location>
</feature>
<organism evidence="4 5">
    <name type="scientific">Pontibacillus halophilus JSM 076056 = DSM 19796</name>
    <dbReference type="NCBI Taxonomy" id="1385510"/>
    <lineage>
        <taxon>Bacteria</taxon>
        <taxon>Bacillati</taxon>
        <taxon>Bacillota</taxon>
        <taxon>Bacilli</taxon>
        <taxon>Bacillales</taxon>
        <taxon>Bacillaceae</taxon>
        <taxon>Pontibacillus</taxon>
    </lineage>
</organism>
<dbReference type="PANTHER" id="PTHR34408:SF1">
    <property type="entry name" value="GLYCOSYL HYDROLASE FAMILY 19 DOMAIN-CONTAINING PROTEIN HI_1415"/>
    <property type="match status" value="1"/>
</dbReference>
<dbReference type="Pfam" id="PF08239">
    <property type="entry name" value="SH3_3"/>
    <property type="match status" value="1"/>
</dbReference>
<evidence type="ECO:0000259" key="3">
    <source>
        <dbReference type="PROSITE" id="PS51781"/>
    </source>
</evidence>
<proteinExistence type="predicted"/>
<evidence type="ECO:0000313" key="4">
    <source>
        <dbReference type="EMBL" id="KGX94087.1"/>
    </source>
</evidence>
<keyword evidence="2" id="KW-0812">Transmembrane</keyword>
<dbReference type="GO" id="GO:0004040">
    <property type="term" value="F:amidase activity"/>
    <property type="evidence" value="ECO:0007669"/>
    <property type="project" value="InterPro"/>
</dbReference>
<evidence type="ECO:0000313" key="5">
    <source>
        <dbReference type="Proteomes" id="UP000030528"/>
    </source>
</evidence>
<dbReference type="SMART" id="SM00287">
    <property type="entry name" value="SH3b"/>
    <property type="match status" value="7"/>
</dbReference>
<dbReference type="PANTHER" id="PTHR34408">
    <property type="entry name" value="FAMILY PROTEIN, PUTATIVE-RELATED"/>
    <property type="match status" value="1"/>
</dbReference>
<feature type="transmembrane region" description="Helical" evidence="2">
    <location>
        <begin position="21"/>
        <end position="39"/>
    </location>
</feature>
<dbReference type="Proteomes" id="UP000030528">
    <property type="component" value="Unassembled WGS sequence"/>
</dbReference>
<feature type="region of interest" description="Disordered" evidence="1">
    <location>
        <begin position="187"/>
        <end position="260"/>
    </location>
</feature>
<dbReference type="EMBL" id="AVPE01000001">
    <property type="protein sequence ID" value="KGX94087.1"/>
    <property type="molecule type" value="Genomic_DNA"/>
</dbReference>
<comment type="caution">
    <text evidence="4">The sequence shown here is derived from an EMBL/GenBank/DDBJ whole genome shotgun (WGS) entry which is preliminary data.</text>
</comment>
<dbReference type="eggNOG" id="COG4193">
    <property type="taxonomic scope" value="Bacteria"/>
</dbReference>
<dbReference type="Pfam" id="PF01832">
    <property type="entry name" value="Glucosaminidase"/>
    <property type="match status" value="1"/>
</dbReference>
<gene>
    <name evidence="4" type="ORF">N781_01635</name>
</gene>
<dbReference type="PROSITE" id="PS51781">
    <property type="entry name" value="SH3B"/>
    <property type="match status" value="2"/>
</dbReference>
<dbReference type="InterPro" id="IPR003646">
    <property type="entry name" value="SH3-like_bac-type"/>
</dbReference>
<dbReference type="InterPro" id="IPR002901">
    <property type="entry name" value="MGlyc_endo_b_GlcNAc-like_dom"/>
</dbReference>
<feature type="domain" description="SH3b" evidence="3">
    <location>
        <begin position="554"/>
        <end position="620"/>
    </location>
</feature>
<sequence>MDAHKKLKGGKRVIGSHKKRVAVFLVMILVVAQMVYSPYTVFGEESGQEKETMVEVELQQTTSVFRTHDDVELVELTSGAVVKGDLNQQTERISFSFLGEDAYVKLTSEMEKVLKETTLLNIPDISSDETIDLKQSTSIFLDEMKSKEVGSLHEDVAVTKYQRINESTILVYLADLTYYISHNQSQQTTKQQTTEAAEEQQPNQLEKSEEHMSRQPDSELNVDDEQGQQETEVQPLKEESVKEPEANESEASQSAPASARAFTTQSIAPASTDYYEVVGSVATVYTQPSTSSVKIGRVNEGQKLKKLGTNNGFIQVEFAGQEGFVQQSSLVNSNSSSVPNWVSSGFSTIKSGTSTSTLSVYDNSGGTLKHFATIEKGQTIQYDLYSGSWYEVNVASRKGFVYAPAVKESFTAESNYFKVLKEGITVRQEPSSTSLPLGSLYANELFKLVNIEPSSDWMKIEIGGDIGYIPTASVEVAQSGSVKNWSNNTGDKVAHSKLKLTIYDNSSGSLVPFASLPKGKEFTYIREMGAWLEVMVAGRKGYVYKPAVVEPFTSTTNYVEVIADTTNVYPSKSFSNQVSGKLFKGETFKVLNVNKSEGWAEIQFQNRTGYVLLNDLIPSSKEAAANWSNETKQSFGGEAISNLTVYDNSSGKLVHFASISKGEEFRYVSRSGAWLKVLIGGREGFVYAPAVKENIRSTDTHFEVFNEKAPVYISQSDKATQMGTLYEGEVFKIESTSEDLGWVKIRFEGSYGYVRTDQLIPSGKSGADNWSEQLHHALKGEALSNLTVYDNSTGSLLPFASISASQEFSYVREVGSWLKVMIGGRTGYVYSPAVKKAFTSSDKYVEALEPKAQVFSNSTMDGSIMGHLEDGQSYIIHELKGNAVGIKFGNVIGYVSEDSTRPLDSINIQNRSNSSDEDISNIITTMNVTVYDNTSGSLVPFGQIAPNQVYPVIGKIGSSWYKIQFGGRDGYIYSGGVESTTTEIETQYDQTFNEMLEYTMGATPQYDMTYYNAYVHGSAFNGGQSTFIEKGQLHGIVVGSNWNVRGGPSTDYWKLNHYAPSLEGGEKVKILRSVTNDSGDTWYQIDFRKTWKKNSSGSYSAFYRPFVNANKEDVAYYLNPENFMDNDGKYQFLSLSQSAGISANEVNQKILDGAGTLEGTASAFIEAAQTYSVNEIYLIAHAIHETGSGTATLMNGNATYNGRTVYNAYGIGAYDSCALECGSRKAYEEGWFTPEAAIIGGAKFIGETYIHNSTFKQDTLYEMKWNPTSYSLYKGYHHYATDIGWASKQARGYLADYYKILDVTTEIYEIPNYGGN</sequence>
<protein>
    <recommendedName>
        <fullName evidence="3">SH3b domain-containing protein</fullName>
    </recommendedName>
</protein>
<reference evidence="4 5" key="1">
    <citation type="submission" date="2013-08" db="EMBL/GenBank/DDBJ databases">
        <authorList>
            <person name="Huang J."/>
            <person name="Wang G."/>
        </authorList>
    </citation>
    <scope>NUCLEOTIDE SEQUENCE [LARGE SCALE GENOMIC DNA]</scope>
    <source>
        <strain evidence="4 5">JSM 076056</strain>
    </source>
</reference>
<dbReference type="SMART" id="SM00047">
    <property type="entry name" value="LYZ2"/>
    <property type="match status" value="1"/>
</dbReference>
<evidence type="ECO:0000256" key="2">
    <source>
        <dbReference type="SAM" id="Phobius"/>
    </source>
</evidence>
<dbReference type="OrthoDB" id="9816557at2"/>
<feature type="compositionally biased region" description="Basic and acidic residues" evidence="1">
    <location>
        <begin position="206"/>
        <end position="217"/>
    </location>
</feature>
<feature type="compositionally biased region" description="Basic and acidic residues" evidence="1">
    <location>
        <begin position="235"/>
        <end position="245"/>
    </location>
</feature>
<dbReference type="RefSeq" id="WP_051239559.1">
    <property type="nucleotide sequence ID" value="NZ_AULI01000001.1"/>
</dbReference>
<dbReference type="InterPro" id="IPR052354">
    <property type="entry name" value="Cell_Wall_Dynamics_Protein"/>
</dbReference>
<dbReference type="Gene3D" id="2.30.30.40">
    <property type="entry name" value="SH3 Domains"/>
    <property type="match status" value="5"/>
</dbReference>
<keyword evidence="2" id="KW-0472">Membrane</keyword>
<keyword evidence="5" id="KW-1185">Reference proteome</keyword>
<feature type="domain" description="SH3b" evidence="3">
    <location>
        <begin position="272"/>
        <end position="334"/>
    </location>
</feature>
<name>A0A0A5IE31_9BACI</name>
<keyword evidence="2" id="KW-1133">Transmembrane helix</keyword>